<dbReference type="Gene3D" id="3.30.530.20">
    <property type="match status" value="1"/>
</dbReference>
<gene>
    <name evidence="1" type="ORF">GCM10008938_18200</name>
</gene>
<dbReference type="InterPro" id="IPR023393">
    <property type="entry name" value="START-like_dom_sf"/>
</dbReference>
<accession>A0ABQ2CZF5</accession>
<dbReference type="SUPFAM" id="SSF55961">
    <property type="entry name" value="Bet v1-like"/>
    <property type="match status" value="1"/>
</dbReference>
<name>A0ABQ2CZF5_9DEIO</name>
<protein>
    <recommendedName>
        <fullName evidence="3">Polyketide cyclase</fullName>
    </recommendedName>
</protein>
<organism evidence="1 2">
    <name type="scientific">Deinococcus roseus</name>
    <dbReference type="NCBI Taxonomy" id="392414"/>
    <lineage>
        <taxon>Bacteria</taxon>
        <taxon>Thermotogati</taxon>
        <taxon>Deinococcota</taxon>
        <taxon>Deinococci</taxon>
        <taxon>Deinococcales</taxon>
        <taxon>Deinococcaceae</taxon>
        <taxon>Deinococcus</taxon>
    </lineage>
</organism>
<sequence>MNNYKHTERLSVAPGDLWQVLTDVAHWSMWDTEVESAQMEGLFRQGSKGTIKHKNGGSIKFSVLLCDVGQSYIISTTLALGVEMLTKRYWEKDGNDILLTQEITLIGPMAPIFLRMRKEGFSKNVPQSLQNIKALLEPRFQQSQKESINHNYSAETKPGSVF</sequence>
<evidence type="ECO:0000313" key="2">
    <source>
        <dbReference type="Proteomes" id="UP000632222"/>
    </source>
</evidence>
<keyword evidence="2" id="KW-1185">Reference proteome</keyword>
<reference evidence="2" key="1">
    <citation type="journal article" date="2019" name="Int. J. Syst. Evol. Microbiol.">
        <title>The Global Catalogue of Microorganisms (GCM) 10K type strain sequencing project: providing services to taxonomists for standard genome sequencing and annotation.</title>
        <authorList>
            <consortium name="The Broad Institute Genomics Platform"/>
            <consortium name="The Broad Institute Genome Sequencing Center for Infectious Disease"/>
            <person name="Wu L."/>
            <person name="Ma J."/>
        </authorList>
    </citation>
    <scope>NUCLEOTIDE SEQUENCE [LARGE SCALE GENOMIC DNA]</scope>
    <source>
        <strain evidence="2">JCM 14370</strain>
    </source>
</reference>
<comment type="caution">
    <text evidence="1">The sequence shown here is derived from an EMBL/GenBank/DDBJ whole genome shotgun (WGS) entry which is preliminary data.</text>
</comment>
<dbReference type="EMBL" id="BMOD01000005">
    <property type="protein sequence ID" value="GGJ32340.1"/>
    <property type="molecule type" value="Genomic_DNA"/>
</dbReference>
<proteinExistence type="predicted"/>
<evidence type="ECO:0000313" key="1">
    <source>
        <dbReference type="EMBL" id="GGJ32340.1"/>
    </source>
</evidence>
<dbReference type="RefSeq" id="WP_189002371.1">
    <property type="nucleotide sequence ID" value="NZ_BMOD01000005.1"/>
</dbReference>
<dbReference type="Proteomes" id="UP000632222">
    <property type="component" value="Unassembled WGS sequence"/>
</dbReference>
<evidence type="ECO:0008006" key="3">
    <source>
        <dbReference type="Google" id="ProtNLM"/>
    </source>
</evidence>